<keyword evidence="3" id="KW-1185">Reference proteome</keyword>
<reference evidence="2 3" key="1">
    <citation type="submission" date="2010-07" db="EMBL/GenBank/DDBJ databases">
        <title>The draft genome of Paenibacillus curdlanolyticus YK9.</title>
        <authorList>
            <consortium name="US DOE Joint Genome Institute (JGI-PGF)"/>
            <person name="Lucas S."/>
            <person name="Copeland A."/>
            <person name="Lapidus A."/>
            <person name="Cheng J.-F."/>
            <person name="Bruce D."/>
            <person name="Goodwin L."/>
            <person name="Pitluck S."/>
            <person name="Land M.L."/>
            <person name="Hauser L."/>
            <person name="Chang Y.-J."/>
            <person name="Jeffries C."/>
            <person name="Anderson I.J."/>
            <person name="Johnson E."/>
            <person name="Loganathan U."/>
            <person name="Mulhopadhyay B."/>
            <person name="Kyrpides N."/>
            <person name="Woyke T.J."/>
        </authorList>
    </citation>
    <scope>NUCLEOTIDE SEQUENCE [LARGE SCALE GENOMIC DNA]</scope>
    <source>
        <strain evidence="2 3">YK9</strain>
    </source>
</reference>
<name>E0I6G1_9BACL</name>
<evidence type="ECO:0000313" key="3">
    <source>
        <dbReference type="Proteomes" id="UP000005387"/>
    </source>
</evidence>
<gene>
    <name evidence="2" type="ORF">PaecuDRAFT_1233</name>
</gene>
<dbReference type="AlphaFoldDB" id="E0I6G1"/>
<protein>
    <recommendedName>
        <fullName evidence="4">Spore coat protein B</fullName>
    </recommendedName>
</protein>
<accession>E0I6G1</accession>
<feature type="region of interest" description="Disordered" evidence="1">
    <location>
        <begin position="86"/>
        <end position="119"/>
    </location>
</feature>
<dbReference type="EMBL" id="AEDD01000003">
    <property type="protein sequence ID" value="EFM11627.1"/>
    <property type="molecule type" value="Genomic_DNA"/>
</dbReference>
<dbReference type="STRING" id="717606.PaecuDRAFT_1233"/>
<dbReference type="InterPro" id="IPR020139">
    <property type="entry name" value="DUF2642"/>
</dbReference>
<organism evidence="2 3">
    <name type="scientific">Paenibacillus curdlanolyticus YK9</name>
    <dbReference type="NCBI Taxonomy" id="717606"/>
    <lineage>
        <taxon>Bacteria</taxon>
        <taxon>Bacillati</taxon>
        <taxon>Bacillota</taxon>
        <taxon>Bacilli</taxon>
        <taxon>Bacillales</taxon>
        <taxon>Paenibacillaceae</taxon>
        <taxon>Paenibacillus</taxon>
    </lineage>
</organism>
<feature type="compositionally biased region" description="Basic and acidic residues" evidence="1">
    <location>
        <begin position="100"/>
        <end position="110"/>
    </location>
</feature>
<feature type="region of interest" description="Disordered" evidence="1">
    <location>
        <begin position="185"/>
        <end position="230"/>
    </location>
</feature>
<evidence type="ECO:0000256" key="1">
    <source>
        <dbReference type="SAM" id="MobiDB-lite"/>
    </source>
</evidence>
<dbReference type="RefSeq" id="WP_006037248.1">
    <property type="nucleotide sequence ID" value="NZ_AEDD01000003.1"/>
</dbReference>
<dbReference type="eggNOG" id="ENOG5032Z4Q">
    <property type="taxonomic scope" value="Bacteria"/>
</dbReference>
<dbReference type="Proteomes" id="UP000005387">
    <property type="component" value="Unassembled WGS sequence"/>
</dbReference>
<evidence type="ECO:0008006" key="4">
    <source>
        <dbReference type="Google" id="ProtNLM"/>
    </source>
</evidence>
<sequence length="230" mass="24808">MMYGNMYNNYCRKPHRSSSSGHKSAPKPTQENFLNALIGKKVKINRGGPNSIVGRLLAVKSDYLVVATWEGIVYVKTAHIKSITELDGSSGSRSGGHSSGRSDGRTEGRTGGRSRGGKKFIDADNFTGVLKALNQHFVQVNWGGPEKVVGFLSEVKGDHILVVSDHKIIKIFILHIQSIKLENMRSRGSSGRSGGSAGAQGVQGQKANPTTKAAAPALKKRTTLKRRISR</sequence>
<feature type="compositionally biased region" description="Low complexity" evidence="1">
    <location>
        <begin position="199"/>
        <end position="217"/>
    </location>
</feature>
<dbReference type="Pfam" id="PF10842">
    <property type="entry name" value="DUF2642"/>
    <property type="match status" value="1"/>
</dbReference>
<feature type="compositionally biased region" description="Basic residues" evidence="1">
    <location>
        <begin position="218"/>
        <end position="230"/>
    </location>
</feature>
<dbReference type="OrthoDB" id="2452727at2"/>
<evidence type="ECO:0000313" key="2">
    <source>
        <dbReference type="EMBL" id="EFM11627.1"/>
    </source>
</evidence>
<proteinExistence type="predicted"/>